<keyword evidence="7 15" id="KW-0347">Helicase</keyword>
<dbReference type="PROSITE" id="PS51193">
    <property type="entry name" value="HELICASE_ATP_BIND_2"/>
    <property type="match status" value="1"/>
</dbReference>
<dbReference type="Pfam" id="PF13307">
    <property type="entry name" value="Helicase_C_2"/>
    <property type="match status" value="1"/>
</dbReference>
<feature type="compositionally biased region" description="Basic and acidic residues" evidence="13">
    <location>
        <begin position="1065"/>
        <end position="1079"/>
    </location>
</feature>
<comment type="cofactor">
    <cofactor evidence="1">
        <name>[4Fe-4S] cluster</name>
        <dbReference type="ChEBI" id="CHEBI:49883"/>
    </cofactor>
</comment>
<feature type="compositionally biased region" description="Acidic residues" evidence="13">
    <location>
        <begin position="196"/>
        <end position="209"/>
    </location>
</feature>
<dbReference type="InterPro" id="IPR006554">
    <property type="entry name" value="Helicase-like_DEXD_c2"/>
</dbReference>
<dbReference type="NCBIfam" id="TIGR00604">
    <property type="entry name" value="rad3"/>
    <property type="match status" value="1"/>
</dbReference>
<dbReference type="GO" id="GO:0046872">
    <property type="term" value="F:metal ion binding"/>
    <property type="evidence" value="ECO:0007669"/>
    <property type="project" value="UniProtKB-KW"/>
</dbReference>
<protein>
    <submittedName>
        <fullName evidence="15">Putative ATP-dependent RNA helicase DDX11</fullName>
    </submittedName>
</protein>
<organism evidence="15 16">
    <name type="scientific">Morella rubra</name>
    <name type="common">Chinese bayberry</name>
    <dbReference type="NCBI Taxonomy" id="262757"/>
    <lineage>
        <taxon>Eukaryota</taxon>
        <taxon>Viridiplantae</taxon>
        <taxon>Streptophyta</taxon>
        <taxon>Embryophyta</taxon>
        <taxon>Tracheophyta</taxon>
        <taxon>Spermatophyta</taxon>
        <taxon>Magnoliopsida</taxon>
        <taxon>eudicotyledons</taxon>
        <taxon>Gunneridae</taxon>
        <taxon>Pentapetalae</taxon>
        <taxon>rosids</taxon>
        <taxon>fabids</taxon>
        <taxon>Fagales</taxon>
        <taxon>Myricaceae</taxon>
        <taxon>Morella</taxon>
    </lineage>
</organism>
<feature type="region of interest" description="Disordered" evidence="13">
    <location>
        <begin position="1159"/>
        <end position="1178"/>
    </location>
</feature>
<dbReference type="OrthoDB" id="267079at2759"/>
<evidence type="ECO:0000313" key="15">
    <source>
        <dbReference type="EMBL" id="KAB1226704.1"/>
    </source>
</evidence>
<evidence type="ECO:0000256" key="6">
    <source>
        <dbReference type="ARBA" id="ARBA00022801"/>
    </source>
</evidence>
<keyword evidence="5" id="KW-0547">Nucleotide-binding</keyword>
<dbReference type="InterPro" id="IPR013020">
    <property type="entry name" value="Rad3/Chl1-like"/>
</dbReference>
<evidence type="ECO:0000256" key="11">
    <source>
        <dbReference type="ARBA" id="ARBA00023235"/>
    </source>
</evidence>
<dbReference type="CDD" id="cd18788">
    <property type="entry name" value="SF2_C_XPD"/>
    <property type="match status" value="1"/>
</dbReference>
<dbReference type="GO" id="GO:0034085">
    <property type="term" value="P:establishment of sister chromatid cohesion"/>
    <property type="evidence" value="ECO:0007669"/>
    <property type="project" value="TreeGrafter"/>
</dbReference>
<dbReference type="EMBL" id="RXIC02000019">
    <property type="protein sequence ID" value="KAB1226704.1"/>
    <property type="molecule type" value="Genomic_DNA"/>
</dbReference>
<evidence type="ECO:0000256" key="3">
    <source>
        <dbReference type="ARBA" id="ARBA00008435"/>
    </source>
</evidence>
<keyword evidence="8" id="KW-0067">ATP-binding</keyword>
<evidence type="ECO:0000256" key="13">
    <source>
        <dbReference type="SAM" id="MobiDB-lite"/>
    </source>
</evidence>
<evidence type="ECO:0000259" key="14">
    <source>
        <dbReference type="PROSITE" id="PS51193"/>
    </source>
</evidence>
<dbReference type="Proteomes" id="UP000516437">
    <property type="component" value="Chromosome 1"/>
</dbReference>
<dbReference type="InterPro" id="IPR010614">
    <property type="entry name" value="RAD3-like_helicase_DEAD"/>
</dbReference>
<dbReference type="InterPro" id="IPR006555">
    <property type="entry name" value="ATP-dep_Helicase_C"/>
</dbReference>
<comment type="similarity">
    <text evidence="3">Belongs to the DEAD box helicase family. DEAH subfamily. DDX11/CHL1 sub-subfamily.</text>
</comment>
<name>A0A6A1WNF4_9ROSI</name>
<feature type="domain" description="Helicase ATP-binding" evidence="14">
    <location>
        <begin position="7"/>
        <end position="435"/>
    </location>
</feature>
<dbReference type="SMART" id="SM00488">
    <property type="entry name" value="DEXDc2"/>
    <property type="match status" value="1"/>
</dbReference>
<dbReference type="GO" id="GO:0003678">
    <property type="term" value="F:DNA helicase activity"/>
    <property type="evidence" value="ECO:0007669"/>
    <property type="project" value="InterPro"/>
</dbReference>
<evidence type="ECO:0000313" key="16">
    <source>
        <dbReference type="Proteomes" id="UP000516437"/>
    </source>
</evidence>
<evidence type="ECO:0000256" key="12">
    <source>
        <dbReference type="ARBA" id="ARBA00023242"/>
    </source>
</evidence>
<dbReference type="Pfam" id="PF06733">
    <property type="entry name" value="DEAD_2"/>
    <property type="match status" value="1"/>
</dbReference>
<dbReference type="GO" id="GO:0005634">
    <property type="term" value="C:nucleus"/>
    <property type="evidence" value="ECO:0007669"/>
    <property type="project" value="UniProtKB-SubCell"/>
</dbReference>
<dbReference type="PANTHER" id="PTHR11472">
    <property type="entry name" value="DNA REPAIR DEAD HELICASE RAD3/XP-D SUBFAMILY MEMBER"/>
    <property type="match status" value="1"/>
</dbReference>
<comment type="caution">
    <text evidence="15">The sequence shown here is derived from an EMBL/GenBank/DDBJ whole genome shotgun (WGS) entry which is preliminary data.</text>
</comment>
<dbReference type="GO" id="GO:0005524">
    <property type="term" value="F:ATP binding"/>
    <property type="evidence" value="ECO:0007669"/>
    <property type="project" value="UniProtKB-KW"/>
</dbReference>
<evidence type="ECO:0000256" key="9">
    <source>
        <dbReference type="ARBA" id="ARBA00023004"/>
    </source>
</evidence>
<evidence type="ECO:0000256" key="8">
    <source>
        <dbReference type="ARBA" id="ARBA00022840"/>
    </source>
</evidence>
<evidence type="ECO:0000256" key="4">
    <source>
        <dbReference type="ARBA" id="ARBA00022723"/>
    </source>
</evidence>
<dbReference type="InterPro" id="IPR014001">
    <property type="entry name" value="Helicase_ATP-bd"/>
</dbReference>
<dbReference type="AlphaFoldDB" id="A0A6A1WNF4"/>
<keyword evidence="16" id="KW-1185">Reference proteome</keyword>
<keyword evidence="11" id="KW-0413">Isomerase</keyword>
<dbReference type="PANTHER" id="PTHR11472:SF41">
    <property type="entry name" value="ATP-DEPENDENT DNA HELICASE DDX11-RELATED"/>
    <property type="match status" value="1"/>
</dbReference>
<keyword evidence="6" id="KW-0378">Hydrolase</keyword>
<dbReference type="InterPro" id="IPR027417">
    <property type="entry name" value="P-loop_NTPase"/>
</dbReference>
<evidence type="ECO:0000256" key="7">
    <source>
        <dbReference type="ARBA" id="ARBA00022806"/>
    </source>
</evidence>
<comment type="subcellular location">
    <subcellularLocation>
        <location evidence="2">Nucleus</location>
    </subcellularLocation>
</comment>
<evidence type="ECO:0000256" key="1">
    <source>
        <dbReference type="ARBA" id="ARBA00001966"/>
    </source>
</evidence>
<feature type="region of interest" description="Disordered" evidence="13">
    <location>
        <begin position="1059"/>
        <end position="1079"/>
    </location>
</feature>
<dbReference type="GO" id="GO:0016818">
    <property type="term" value="F:hydrolase activity, acting on acid anhydrides, in phosphorus-containing anhydrides"/>
    <property type="evidence" value="ECO:0007669"/>
    <property type="project" value="InterPro"/>
</dbReference>
<dbReference type="GO" id="GO:0051536">
    <property type="term" value="F:iron-sulfur cluster binding"/>
    <property type="evidence" value="ECO:0007669"/>
    <property type="project" value="UniProtKB-KW"/>
</dbReference>
<evidence type="ECO:0000256" key="5">
    <source>
        <dbReference type="ARBA" id="ARBA00022741"/>
    </source>
</evidence>
<dbReference type="InterPro" id="IPR014013">
    <property type="entry name" value="Helic_SF1/SF2_ATP-bd_DinG/Rad3"/>
</dbReference>
<dbReference type="GO" id="GO:0006139">
    <property type="term" value="P:nucleobase-containing compound metabolic process"/>
    <property type="evidence" value="ECO:0007669"/>
    <property type="project" value="InterPro"/>
</dbReference>
<feature type="region of interest" description="Disordered" evidence="13">
    <location>
        <begin position="173"/>
        <end position="209"/>
    </location>
</feature>
<keyword evidence="9" id="KW-0408">Iron</keyword>
<keyword evidence="4" id="KW-0479">Metal-binding</keyword>
<sequence length="1178" mass="133113">MKEGKGDTKFPAFPYKPYSIQIDFMNALYHSLNRGGVSMFESPTGTGKTLSIICSALQWVIDQRKQAKCEKIGESIKNWANDGHHGSDDEPDWMRDFVGNKDEQCQEKNIKMKKFGVGHGKPVNRRNQESCRDLFSRGMKEEDLIPREECKNWQKKNDALQLSDEEFLLEAYESEEEGAGGTSKRKAGVGSHISSSDEEEEADQSDDDEVEEKLKVYFCSRTHSQLSQFTKELRKTVFAKEMKVVCLGSRKNFCINEEVSKLENSTRINDRCLELQTKKKNEVSKIKNLGAGGRMCRTKASSGCPMLRKPKLQRQFRSEVSQQGALDIEDLVSLGRSIGTCPYYGSRSILPEADLVVLPYQSLLSKSSRESLGLNLKNNIVIIDEAHNLADSLISMYDSKITLMQLENVHSHIERYFERFCNLLGPGNRRHIQTLMVLTRAFLQILHEDKSCGDLSQETGEASRANVLSDSMATNDFLFSLDIDNINLVKLLQYIKESNIMYKVSGYGDKIASLQKCSTKSDTWECSEEGSILSGFRALADMLLSLTNNDADGRIVVSKSQQTCSGQGGYIKYVMLSGEKIFSEIVDQAHAVLLAGGTLQPIEETRERLFPWLPPNQLQFFSCSHIVPSDSVLPVAISCGPSGLSFDFSYGSRNSSIMIKELGLLLCNLVRVVPEGIVVFFSSFDYEGQVYDAWKTSGILERIMKKKHVFREPRKSTDVESVLKEYKETIDASCVGDWKENPASHSQSGAILLAVVGGKISEGINLSDGMGRCIVMVGLPYPNPSDIELIERVKHIEGLGNSNSIRTPKISVTNEVYKGDVKAGFDILRSCSSRGKEYYENLCMKAVNQSIGRAIRHINDYAAILLVDTRYASDPSSKNFSHPSNKLPQWIKDRLVSCTDSYGEVHRLLHQFFKCNKKRGCQENGIIRRRKQLAKQIAVYRMMPTTRHDRHKMLLRETIHRTKIFFCKTLQNLKSFFSERYKKLPKPPSFNPFCCGGLNPKDHQRDLFYNDFCDEWEANLYKAKENYNGSIIASKEPRNGEDACSENFMMLEKQSPVKSTQEGVVEEKKTRELQTTEKQEESCSKNMIGASTTMLQFGGGHGLAQKIKDLEMVEAGDMEQVLDVEEALHYYSRLTSPVYQDIVDKFFRDMYTDFSVPQVPQASTSINSSKRRLDSIRL</sequence>
<keyword evidence="12" id="KW-0539">Nucleus</keyword>
<proteinExistence type="inferred from homology"/>
<keyword evidence="10" id="KW-0411">Iron-sulfur</keyword>
<dbReference type="Gene3D" id="3.40.50.300">
    <property type="entry name" value="P-loop containing nucleotide triphosphate hydrolases"/>
    <property type="match status" value="3"/>
</dbReference>
<dbReference type="SMART" id="SM00487">
    <property type="entry name" value="DEXDc"/>
    <property type="match status" value="1"/>
</dbReference>
<feature type="compositionally biased region" description="Polar residues" evidence="13">
    <location>
        <begin position="1159"/>
        <end position="1168"/>
    </location>
</feature>
<evidence type="ECO:0000256" key="10">
    <source>
        <dbReference type="ARBA" id="ARBA00023014"/>
    </source>
</evidence>
<dbReference type="SUPFAM" id="SSF52540">
    <property type="entry name" value="P-loop containing nucleoside triphosphate hydrolases"/>
    <property type="match status" value="1"/>
</dbReference>
<reference evidence="15 16" key="1">
    <citation type="journal article" date="2019" name="Plant Biotechnol. J.">
        <title>The red bayberry genome and genetic basis of sex determination.</title>
        <authorList>
            <person name="Jia H.M."/>
            <person name="Jia H.J."/>
            <person name="Cai Q.L."/>
            <person name="Wang Y."/>
            <person name="Zhao H.B."/>
            <person name="Yang W.F."/>
            <person name="Wang G.Y."/>
            <person name="Li Y.H."/>
            <person name="Zhan D.L."/>
            <person name="Shen Y.T."/>
            <person name="Niu Q.F."/>
            <person name="Chang L."/>
            <person name="Qiu J."/>
            <person name="Zhao L."/>
            <person name="Xie H.B."/>
            <person name="Fu W.Y."/>
            <person name="Jin J."/>
            <person name="Li X.W."/>
            <person name="Jiao Y."/>
            <person name="Zhou C.C."/>
            <person name="Tu T."/>
            <person name="Chai C.Y."/>
            <person name="Gao J.L."/>
            <person name="Fan L.J."/>
            <person name="van de Weg E."/>
            <person name="Wang J.Y."/>
            <person name="Gao Z.S."/>
        </authorList>
    </citation>
    <scope>NUCLEOTIDE SEQUENCE [LARGE SCALE GENOMIC DNA]</scope>
    <source>
        <tissue evidence="15">Leaves</tissue>
    </source>
</reference>
<dbReference type="InterPro" id="IPR045028">
    <property type="entry name" value="DinG/Rad3-like"/>
</dbReference>
<accession>A0A6A1WNF4</accession>
<evidence type="ECO:0000256" key="2">
    <source>
        <dbReference type="ARBA" id="ARBA00004123"/>
    </source>
</evidence>
<dbReference type="SMART" id="SM00491">
    <property type="entry name" value="HELICc2"/>
    <property type="match status" value="1"/>
</dbReference>
<gene>
    <name evidence="15" type="ORF">CJ030_MR1G008447</name>
</gene>
<dbReference type="GO" id="GO:0003677">
    <property type="term" value="F:DNA binding"/>
    <property type="evidence" value="ECO:0007669"/>
    <property type="project" value="InterPro"/>
</dbReference>